<evidence type="ECO:0000256" key="3">
    <source>
        <dbReference type="ARBA" id="ARBA00022679"/>
    </source>
</evidence>
<dbReference type="PANTHER" id="PTHR11138">
    <property type="entry name" value="METHIONYL-TRNA FORMYLTRANSFERASE"/>
    <property type="match status" value="1"/>
</dbReference>
<dbReference type="PANTHER" id="PTHR11138:SF5">
    <property type="entry name" value="METHIONYL-TRNA FORMYLTRANSFERASE, MITOCHONDRIAL"/>
    <property type="match status" value="1"/>
</dbReference>
<dbReference type="EC" id="2.1.2.9" evidence="2 5"/>
<dbReference type="InterPro" id="IPR005794">
    <property type="entry name" value="Fmt"/>
</dbReference>
<feature type="binding site" evidence="5">
    <location>
        <begin position="123"/>
        <end position="126"/>
    </location>
    <ligand>
        <name>(6S)-5,6,7,8-tetrahydrofolate</name>
        <dbReference type="ChEBI" id="CHEBI:57453"/>
    </ligand>
</feature>
<dbReference type="InterPro" id="IPR011034">
    <property type="entry name" value="Formyl_transferase-like_C_sf"/>
</dbReference>
<dbReference type="STRING" id="39841.SAMN05660836_01035"/>
<protein>
    <recommendedName>
        <fullName evidence="2 5">Methionyl-tRNA formyltransferase</fullName>
        <ecNumber evidence="2 5">2.1.2.9</ecNumber>
    </recommendedName>
</protein>
<feature type="domain" description="Formyl transferase C-terminal" evidence="7">
    <location>
        <begin position="218"/>
        <end position="316"/>
    </location>
</feature>
<dbReference type="Gene3D" id="3.40.50.12230">
    <property type="match status" value="1"/>
</dbReference>
<accession>A0A1I4SLL0</accession>
<dbReference type="Pfam" id="PF02911">
    <property type="entry name" value="Formyl_trans_C"/>
    <property type="match status" value="1"/>
</dbReference>
<evidence type="ECO:0000313" key="8">
    <source>
        <dbReference type="EMBL" id="SFM65376.1"/>
    </source>
</evidence>
<dbReference type="InterPro" id="IPR036477">
    <property type="entry name" value="Formyl_transf_N_sf"/>
</dbReference>
<keyword evidence="9" id="KW-1185">Reference proteome</keyword>
<dbReference type="InterPro" id="IPR001555">
    <property type="entry name" value="GART_AS"/>
</dbReference>
<evidence type="ECO:0000256" key="2">
    <source>
        <dbReference type="ARBA" id="ARBA00012261"/>
    </source>
</evidence>
<evidence type="ECO:0000259" key="7">
    <source>
        <dbReference type="Pfam" id="PF02911"/>
    </source>
</evidence>
<feature type="domain" description="Formyl transferase N-terminal" evidence="6">
    <location>
        <begin position="9"/>
        <end position="194"/>
    </location>
</feature>
<dbReference type="AlphaFoldDB" id="A0A1I4SLL0"/>
<dbReference type="CDD" id="cd08704">
    <property type="entry name" value="Met_tRNA_FMT_C"/>
    <property type="match status" value="1"/>
</dbReference>
<dbReference type="GO" id="GO:0004479">
    <property type="term" value="F:methionyl-tRNA formyltransferase activity"/>
    <property type="evidence" value="ECO:0007669"/>
    <property type="project" value="UniProtKB-UniRule"/>
</dbReference>
<organism evidence="8 9">
    <name type="scientific">Thermodesulforhabdus norvegica</name>
    <dbReference type="NCBI Taxonomy" id="39841"/>
    <lineage>
        <taxon>Bacteria</taxon>
        <taxon>Pseudomonadati</taxon>
        <taxon>Thermodesulfobacteriota</taxon>
        <taxon>Syntrophobacteria</taxon>
        <taxon>Syntrophobacterales</taxon>
        <taxon>Thermodesulforhabdaceae</taxon>
        <taxon>Thermodesulforhabdus</taxon>
    </lineage>
</organism>
<reference evidence="8 9" key="1">
    <citation type="submission" date="2016-10" db="EMBL/GenBank/DDBJ databases">
        <authorList>
            <person name="de Groot N.N."/>
        </authorList>
    </citation>
    <scope>NUCLEOTIDE SEQUENCE [LARGE SCALE GENOMIC DNA]</scope>
    <source>
        <strain evidence="8 9">DSM 9990</strain>
    </source>
</reference>
<dbReference type="InterPro" id="IPR041711">
    <property type="entry name" value="Met-tRNA-FMT_N"/>
</dbReference>
<evidence type="ECO:0000313" key="9">
    <source>
        <dbReference type="Proteomes" id="UP000199611"/>
    </source>
</evidence>
<dbReference type="PROSITE" id="PS00373">
    <property type="entry name" value="GART"/>
    <property type="match status" value="1"/>
</dbReference>
<dbReference type="SUPFAM" id="SSF53328">
    <property type="entry name" value="Formyltransferase"/>
    <property type="match status" value="1"/>
</dbReference>
<dbReference type="Proteomes" id="UP000199611">
    <property type="component" value="Unassembled WGS sequence"/>
</dbReference>
<evidence type="ECO:0000259" key="6">
    <source>
        <dbReference type="Pfam" id="PF00551"/>
    </source>
</evidence>
<keyword evidence="3 5" id="KW-0808">Transferase</keyword>
<gene>
    <name evidence="5" type="primary">fmt</name>
    <name evidence="8" type="ORF">SAMN05660836_01035</name>
</gene>
<sequence>MVAVGRAVRIVFCGTPEFAVPTLEALYARSIKTENTPRFEILCVVTREDRPRGRGLKLTPPPVKVFAEKVGLPIFQPGRIRSPEAVNFIRSLAPDVLVVAAYGQLIPEELLKFPLGALNVHPSLLPRFRGAAPIQRAILSGDEVTGVTIMLMDEGMDTGPILAQKVVGVGECETAGSLHDRLALMGGELLVETLEKWVKGEVEPREQDEGVATYAPPISKDETIISWFEPGYLVSRRIRAFDPLPGAVTFWRGKRVKCFGASRPRPVNFNVEPGKVIEVANSVAWICAGDGTAVPVRFFQLEGRRRLGAEEFARGLPEFVGSVLGEMRS</sequence>
<dbReference type="NCBIfam" id="TIGR00460">
    <property type="entry name" value="fmt"/>
    <property type="match status" value="1"/>
</dbReference>
<evidence type="ECO:0000256" key="5">
    <source>
        <dbReference type="HAMAP-Rule" id="MF_00182"/>
    </source>
</evidence>
<dbReference type="GO" id="GO:0005829">
    <property type="term" value="C:cytosol"/>
    <property type="evidence" value="ECO:0007669"/>
    <property type="project" value="TreeGrafter"/>
</dbReference>
<evidence type="ECO:0000256" key="4">
    <source>
        <dbReference type="ARBA" id="ARBA00022917"/>
    </source>
</evidence>
<comment type="catalytic activity">
    <reaction evidence="5">
        <text>L-methionyl-tRNA(fMet) + (6R)-10-formyltetrahydrofolate = N-formyl-L-methionyl-tRNA(fMet) + (6S)-5,6,7,8-tetrahydrofolate + H(+)</text>
        <dbReference type="Rhea" id="RHEA:24380"/>
        <dbReference type="Rhea" id="RHEA-COMP:9952"/>
        <dbReference type="Rhea" id="RHEA-COMP:9953"/>
        <dbReference type="ChEBI" id="CHEBI:15378"/>
        <dbReference type="ChEBI" id="CHEBI:57453"/>
        <dbReference type="ChEBI" id="CHEBI:78530"/>
        <dbReference type="ChEBI" id="CHEBI:78844"/>
        <dbReference type="ChEBI" id="CHEBI:195366"/>
        <dbReference type="EC" id="2.1.2.9"/>
    </reaction>
</comment>
<keyword evidence="4 5" id="KW-0648">Protein biosynthesis</keyword>
<comment type="function">
    <text evidence="5">Attaches a formyl group to the free amino group of methionyl-tRNA(fMet). The formyl group appears to play a dual role in the initiator identity of N-formylmethionyl-tRNA by promoting its recognition by IF2 and preventing the misappropriation of this tRNA by the elongation apparatus.</text>
</comment>
<evidence type="ECO:0000256" key="1">
    <source>
        <dbReference type="ARBA" id="ARBA00010699"/>
    </source>
</evidence>
<dbReference type="CDD" id="cd08646">
    <property type="entry name" value="FMT_core_Met-tRNA-FMT_N"/>
    <property type="match status" value="1"/>
</dbReference>
<dbReference type="InterPro" id="IPR044135">
    <property type="entry name" value="Met-tRNA-FMT_C"/>
</dbReference>
<dbReference type="Pfam" id="PF00551">
    <property type="entry name" value="Formyl_trans_N"/>
    <property type="match status" value="1"/>
</dbReference>
<dbReference type="InterPro" id="IPR005793">
    <property type="entry name" value="Formyl_trans_C"/>
</dbReference>
<comment type="similarity">
    <text evidence="1 5">Belongs to the Fmt family.</text>
</comment>
<name>A0A1I4SLL0_9BACT</name>
<proteinExistence type="inferred from homology"/>
<dbReference type="HAMAP" id="MF_00182">
    <property type="entry name" value="Formyl_trans"/>
    <property type="match status" value="1"/>
</dbReference>
<dbReference type="EMBL" id="FOUU01000002">
    <property type="protein sequence ID" value="SFM65376.1"/>
    <property type="molecule type" value="Genomic_DNA"/>
</dbReference>
<dbReference type="SUPFAM" id="SSF50486">
    <property type="entry name" value="FMT C-terminal domain-like"/>
    <property type="match status" value="1"/>
</dbReference>
<dbReference type="InterPro" id="IPR002376">
    <property type="entry name" value="Formyl_transf_N"/>
</dbReference>